<feature type="non-terminal residue" evidence="1">
    <location>
        <position position="340"/>
    </location>
</feature>
<accession>A0ACC3CUR4</accession>
<dbReference type="EMBL" id="JAWDJW010011289">
    <property type="protein sequence ID" value="KAK3044905.1"/>
    <property type="molecule type" value="Genomic_DNA"/>
</dbReference>
<protein>
    <submittedName>
        <fullName evidence="1">Uncharacterized protein</fullName>
    </submittedName>
</protein>
<reference evidence="1" key="1">
    <citation type="submission" date="2024-09" db="EMBL/GenBank/DDBJ databases">
        <title>Black Yeasts Isolated from many extreme environments.</title>
        <authorList>
            <person name="Coleine C."/>
            <person name="Stajich J.E."/>
            <person name="Selbmann L."/>
        </authorList>
    </citation>
    <scope>NUCLEOTIDE SEQUENCE</scope>
    <source>
        <strain evidence="1">CCFEE 5737</strain>
    </source>
</reference>
<evidence type="ECO:0000313" key="1">
    <source>
        <dbReference type="EMBL" id="KAK3044905.1"/>
    </source>
</evidence>
<organism evidence="1 2">
    <name type="scientific">Coniosporium uncinatum</name>
    <dbReference type="NCBI Taxonomy" id="93489"/>
    <lineage>
        <taxon>Eukaryota</taxon>
        <taxon>Fungi</taxon>
        <taxon>Dikarya</taxon>
        <taxon>Ascomycota</taxon>
        <taxon>Pezizomycotina</taxon>
        <taxon>Dothideomycetes</taxon>
        <taxon>Dothideomycetes incertae sedis</taxon>
        <taxon>Coniosporium</taxon>
    </lineage>
</organism>
<dbReference type="Proteomes" id="UP001186974">
    <property type="component" value="Unassembled WGS sequence"/>
</dbReference>
<gene>
    <name evidence="1" type="ORF">LTS18_015089</name>
</gene>
<proteinExistence type="predicted"/>
<comment type="caution">
    <text evidence="1">The sequence shown here is derived from an EMBL/GenBank/DDBJ whole genome shotgun (WGS) entry which is preliminary data.</text>
</comment>
<evidence type="ECO:0000313" key="2">
    <source>
        <dbReference type="Proteomes" id="UP001186974"/>
    </source>
</evidence>
<keyword evidence="2" id="KW-1185">Reference proteome</keyword>
<sequence>MNSVVTYQDSTTAWLLTDDFMSRMSSTMYERFAGGGHFAGVRVTRGYSNPIKKPEQKEDKGATTPTRSSTQDSEKEMSSDGDSKTDPQDDQGRAKPAGTKDEDGEVVPQSETRRLNLERQMSNLVSSITPDDPAKQEEEVRKRNEREIQNDYVQGDDQGREIEHLILVTHGIGQRLGLRLESVNFVHDVNTFRKTLKSVYSSAPDLQALNAEVDAETKNSRVQVLPICWRHLLDFPKQSLKHNRREHDLGDMDFDSEDEDYPSLDDITVDGVPAVRNLITDLALDILLYQSPAYKGHITRVVLGECNRIYSLFKERNPAFNGKISLIGHSLGSAIMFDIL</sequence>
<name>A0ACC3CUR4_9PEZI</name>